<sequence>MLSFHYLIIHLRSSRYSGITSISRSHFAQSIEKLILKNQHSRERQPTSNKAKTQHLNTRYMNYLPINQLIDISCIIHTWHRFMKTYKSWNRVYTKYAVCHTLR</sequence>
<name>A0A8J8T630_HALGN</name>
<proteinExistence type="predicted"/>
<comment type="caution">
    <text evidence="1">The sequence shown here is derived from an EMBL/GenBank/DDBJ whole genome shotgun (WGS) entry which is preliminary data.</text>
</comment>
<accession>A0A8J8T630</accession>
<evidence type="ECO:0000313" key="2">
    <source>
        <dbReference type="Proteomes" id="UP000785679"/>
    </source>
</evidence>
<reference evidence="1" key="1">
    <citation type="submission" date="2019-06" db="EMBL/GenBank/DDBJ databases">
        <authorList>
            <person name="Zheng W."/>
        </authorList>
    </citation>
    <scope>NUCLEOTIDE SEQUENCE</scope>
    <source>
        <strain evidence="1">QDHG01</strain>
    </source>
</reference>
<protein>
    <submittedName>
        <fullName evidence="1">Uncharacterized protein</fullName>
    </submittedName>
</protein>
<dbReference type="AlphaFoldDB" id="A0A8J8T630"/>
<evidence type="ECO:0000313" key="1">
    <source>
        <dbReference type="EMBL" id="TNV82881.1"/>
    </source>
</evidence>
<keyword evidence="2" id="KW-1185">Reference proteome</keyword>
<gene>
    <name evidence="1" type="ORF">FGO68_gene5842</name>
</gene>
<dbReference type="EMBL" id="RRYP01004414">
    <property type="protein sequence ID" value="TNV82881.1"/>
    <property type="molecule type" value="Genomic_DNA"/>
</dbReference>
<dbReference type="Proteomes" id="UP000785679">
    <property type="component" value="Unassembled WGS sequence"/>
</dbReference>
<organism evidence="1 2">
    <name type="scientific">Halteria grandinella</name>
    <dbReference type="NCBI Taxonomy" id="5974"/>
    <lineage>
        <taxon>Eukaryota</taxon>
        <taxon>Sar</taxon>
        <taxon>Alveolata</taxon>
        <taxon>Ciliophora</taxon>
        <taxon>Intramacronucleata</taxon>
        <taxon>Spirotrichea</taxon>
        <taxon>Stichotrichia</taxon>
        <taxon>Sporadotrichida</taxon>
        <taxon>Halteriidae</taxon>
        <taxon>Halteria</taxon>
    </lineage>
</organism>